<evidence type="ECO:0000256" key="1">
    <source>
        <dbReference type="ARBA" id="ARBA00023125"/>
    </source>
</evidence>
<keyword evidence="5" id="KW-1185">Reference proteome</keyword>
<dbReference type="HOGENOM" id="CLU_139818_1_1_11"/>
<organism evidence="4 5">
    <name type="scientific">Hoyosella subflava (strain DSM 45089 / JCM 17490 / NBRC 109087 / DQS3-9A1)</name>
    <name type="common">Amycolicicoccus subflavus</name>
    <dbReference type="NCBI Taxonomy" id="443218"/>
    <lineage>
        <taxon>Bacteria</taxon>
        <taxon>Bacillati</taxon>
        <taxon>Actinomycetota</taxon>
        <taxon>Actinomycetes</taxon>
        <taxon>Mycobacteriales</taxon>
        <taxon>Hoyosellaceae</taxon>
        <taxon>Hoyosella</taxon>
    </lineage>
</organism>
<dbReference type="InterPro" id="IPR036625">
    <property type="entry name" value="E3-bd_dom_sf"/>
</dbReference>
<dbReference type="Gene3D" id="4.10.320.10">
    <property type="entry name" value="E3-binding domain"/>
    <property type="match status" value="1"/>
</dbReference>
<proteinExistence type="predicted"/>
<dbReference type="Proteomes" id="UP000009235">
    <property type="component" value="Chromosome"/>
</dbReference>
<dbReference type="Pfam" id="PF11774">
    <property type="entry name" value="Lsr2"/>
    <property type="match status" value="1"/>
</dbReference>
<dbReference type="STRING" id="443218.AS9A_4281"/>
<gene>
    <name evidence="4" type="ordered locus">AS9A_4281</name>
</gene>
<dbReference type="GO" id="GO:0003677">
    <property type="term" value="F:DNA binding"/>
    <property type="evidence" value="ECO:0007669"/>
    <property type="project" value="UniProtKB-KW"/>
</dbReference>
<evidence type="ECO:0008006" key="6">
    <source>
        <dbReference type="Google" id="ProtNLM"/>
    </source>
</evidence>
<dbReference type="AlphaFoldDB" id="F6EL51"/>
<dbReference type="EMBL" id="CP002786">
    <property type="protein sequence ID" value="AEF42714.1"/>
    <property type="molecule type" value="Genomic_DNA"/>
</dbReference>
<dbReference type="Pfam" id="PF23359">
    <property type="entry name" value="Lsr2_DNA-bd"/>
    <property type="match status" value="1"/>
</dbReference>
<dbReference type="InterPro" id="IPR055370">
    <property type="entry name" value="Lsr2_DNA-bd"/>
</dbReference>
<name>F6EL51_HOYSD</name>
<keyword evidence="1" id="KW-0238">DNA-binding</keyword>
<sequence length="80" mass="8580">MNSPSIDLSDDNAEAFREAVAPYIEAGHRVTGRKAKTARKTAATSGNTKAIREWARNNGYDISDRGRIPADVADAYAAAN</sequence>
<evidence type="ECO:0000259" key="3">
    <source>
        <dbReference type="Pfam" id="PF23359"/>
    </source>
</evidence>
<dbReference type="RefSeq" id="WP_013809062.1">
    <property type="nucleotide sequence ID" value="NC_015564.1"/>
</dbReference>
<dbReference type="InterPro" id="IPR042261">
    <property type="entry name" value="Lsr2-like_dimerization"/>
</dbReference>
<protein>
    <recommendedName>
        <fullName evidence="6">Lsr2 family protein</fullName>
    </recommendedName>
</protein>
<dbReference type="InterPro" id="IPR024412">
    <property type="entry name" value="Lsr2_dim_dom"/>
</dbReference>
<reference evidence="4 5" key="1">
    <citation type="journal article" date="2011" name="J. Bacteriol.">
        <title>Complete genome sequence of Amycolicicoccus subflavus DQS3-9A1T, an actinomycete isolated from crude oil-polluted soil.</title>
        <authorList>
            <person name="Cai M."/>
            <person name="Chen W.M."/>
            <person name="Nie Y."/>
            <person name="Chi C.Q."/>
            <person name="Wang Y.N."/>
            <person name="Tang Y.Q."/>
            <person name="Li G.Y."/>
            <person name="Wu X.L."/>
        </authorList>
    </citation>
    <scope>NUCLEOTIDE SEQUENCE [LARGE SCALE GENOMIC DNA]</scope>
    <source>
        <strain evidence="5">DSM 45089 / DQS3-9A1</strain>
    </source>
</reference>
<feature type="domain" description="Lsr2 dimerization" evidence="2">
    <location>
        <begin position="6"/>
        <end position="30"/>
    </location>
</feature>
<dbReference type="KEGG" id="asd:AS9A_4281"/>
<dbReference type="Gene3D" id="3.30.60.230">
    <property type="entry name" value="Lsr2, dimerization domain"/>
    <property type="match status" value="1"/>
</dbReference>
<accession>F6EL51</accession>
<dbReference type="GO" id="GO:0016746">
    <property type="term" value="F:acyltransferase activity"/>
    <property type="evidence" value="ECO:0007669"/>
    <property type="project" value="InterPro"/>
</dbReference>
<dbReference type="eggNOG" id="ENOG5032RKK">
    <property type="taxonomic scope" value="Bacteria"/>
</dbReference>
<evidence type="ECO:0000313" key="4">
    <source>
        <dbReference type="EMBL" id="AEF42714.1"/>
    </source>
</evidence>
<feature type="domain" description="Lsr2 DNA-binding" evidence="3">
    <location>
        <begin position="46"/>
        <end position="79"/>
    </location>
</feature>
<evidence type="ECO:0000259" key="2">
    <source>
        <dbReference type="Pfam" id="PF11774"/>
    </source>
</evidence>
<evidence type="ECO:0000313" key="5">
    <source>
        <dbReference type="Proteomes" id="UP000009235"/>
    </source>
</evidence>